<dbReference type="InterPro" id="IPR051531">
    <property type="entry name" value="N-acetyltransferase"/>
</dbReference>
<feature type="domain" description="N-acetyltransferase" evidence="1">
    <location>
        <begin position="16"/>
        <end position="178"/>
    </location>
</feature>
<reference evidence="2 3" key="1">
    <citation type="submission" date="2016-10" db="EMBL/GenBank/DDBJ databases">
        <authorList>
            <person name="de Groot N.N."/>
        </authorList>
    </citation>
    <scope>NUCLEOTIDE SEQUENCE [LARGE SCALE GENOMIC DNA]</scope>
    <source>
        <strain evidence="2 3">DSM 9236</strain>
    </source>
</reference>
<name>A0A1I2E4V1_9FIRM</name>
<accession>A0A1I2E4V1</accession>
<dbReference type="RefSeq" id="WP_093914310.1">
    <property type="nucleotide sequence ID" value="NZ_FONL01000028.1"/>
</dbReference>
<keyword evidence="3" id="KW-1185">Reference proteome</keyword>
<dbReference type="PANTHER" id="PTHR43792">
    <property type="entry name" value="GNAT FAMILY, PUTATIVE (AFU_ORTHOLOGUE AFUA_3G00765)-RELATED-RELATED"/>
    <property type="match status" value="1"/>
</dbReference>
<evidence type="ECO:0000259" key="1">
    <source>
        <dbReference type="PROSITE" id="PS51186"/>
    </source>
</evidence>
<dbReference type="STRING" id="1123323.SAMN05216245_1287"/>
<dbReference type="AlphaFoldDB" id="A0A1I2E4V1"/>
<dbReference type="OrthoDB" id="9811523at2"/>
<dbReference type="PANTHER" id="PTHR43792:SF16">
    <property type="entry name" value="N-ACETYLTRANSFERASE DOMAIN-CONTAINING PROTEIN"/>
    <property type="match status" value="1"/>
</dbReference>
<proteinExistence type="predicted"/>
<evidence type="ECO:0000313" key="2">
    <source>
        <dbReference type="EMBL" id="SFE87270.1"/>
    </source>
</evidence>
<dbReference type="Gene3D" id="3.40.630.30">
    <property type="match status" value="1"/>
</dbReference>
<dbReference type="Pfam" id="PF13302">
    <property type="entry name" value="Acetyltransf_3"/>
    <property type="match status" value="1"/>
</dbReference>
<keyword evidence="2" id="KW-0808">Transferase</keyword>
<dbReference type="SUPFAM" id="SSF55729">
    <property type="entry name" value="Acyl-CoA N-acyltransferases (Nat)"/>
    <property type="match status" value="1"/>
</dbReference>
<dbReference type="PROSITE" id="PS51186">
    <property type="entry name" value="GNAT"/>
    <property type="match status" value="1"/>
</dbReference>
<dbReference type="InterPro" id="IPR016181">
    <property type="entry name" value="Acyl_CoA_acyltransferase"/>
</dbReference>
<dbReference type="EMBL" id="FONL01000028">
    <property type="protein sequence ID" value="SFE87270.1"/>
    <property type="molecule type" value="Genomic_DNA"/>
</dbReference>
<evidence type="ECO:0000313" key="3">
    <source>
        <dbReference type="Proteomes" id="UP000198896"/>
    </source>
</evidence>
<organism evidence="2 3">
    <name type="scientific">Succiniclasticum ruminis DSM 9236</name>
    <dbReference type="NCBI Taxonomy" id="1123323"/>
    <lineage>
        <taxon>Bacteria</taxon>
        <taxon>Bacillati</taxon>
        <taxon>Bacillota</taxon>
        <taxon>Negativicutes</taxon>
        <taxon>Acidaminococcales</taxon>
        <taxon>Acidaminococcaceae</taxon>
        <taxon>Succiniclasticum</taxon>
    </lineage>
</organism>
<dbReference type="Proteomes" id="UP000198896">
    <property type="component" value="Unassembled WGS sequence"/>
</dbReference>
<protein>
    <submittedName>
        <fullName evidence="2">Ribosomal-protein-alanine N-acetyltransferase</fullName>
    </submittedName>
</protein>
<dbReference type="GO" id="GO:0016747">
    <property type="term" value="F:acyltransferase activity, transferring groups other than amino-acyl groups"/>
    <property type="evidence" value="ECO:0007669"/>
    <property type="project" value="InterPro"/>
</dbReference>
<dbReference type="InterPro" id="IPR000182">
    <property type="entry name" value="GNAT_dom"/>
</dbReference>
<gene>
    <name evidence="2" type="ORF">SAMN05216245_1287</name>
</gene>
<sequence length="178" mass="20615">MKKLFTEIPYIKTERLVLRKIEETDAGGLSELAHSPNVYRYLPTFLFEQKYEDVHEVIRRLYDECFNESIILGVFMEEEFCGLAEIYGYRENTHKASIGCRFLERWWGKGIATETVGALVRCLTREAGIEIISASTMVENKSISHVVEKNEFLLVVSGVDEDWGYPQPTPANKWIWLL</sequence>